<dbReference type="EMBL" id="CALTRL010006205">
    <property type="protein sequence ID" value="CAH7690141.1"/>
    <property type="molecule type" value="Genomic_DNA"/>
</dbReference>
<sequence>MSIVRSLVESNEDDGGRNGKIDFGINILRLTEHFNRLNDQLHRSNSDLSRLRSQYRITASNLIRLESDLLNSSSIINSIHQQQQQQQQHHHHHHHHHHSDDHRRSILSEASPSSTELDDGPEVDISIRSQRLCNIQLSIIQRLEELRSGYLTENCEVSLGRCSNTRTGSNRSSLLIISEEAEVNGQNLAQLKNYHCSSTQNAYNKGDTSHHTKLLDSETLPGHSTSVRRQPSLKPLLLPTSVVSSPTSFQDQSFNTPRSDTNTTSNLQNSANINTNRSFDLSPSFSLSASPLLSSPSTSSRHSFISNQALSPSSSIRRTMFGPNSFGLSSSSSSSSSSSTSSPPPTNSTSSSPSNQGSQSQPLRKDFQRTASISYSTKGDSRSTGLARAYDQQPGGLSLRKLSLRSSVATTTIERKNSLAQMPMVKRNSLVIRPSDSSPHNRSRSLVNRIPARNNSLVNLPIRSNTTVRSSIRKLSLVDQTVARKNSFLEVSRLRMPNGRKENDYTELIGGDDVCTDEQEQDYRMYGLNKRHANSKTEGQQQQEKSVYVRTDDDEDDGDDDQMECVIDLESDLDELFYRVVDCAESFGIQQAELREIFS</sequence>
<feature type="compositionally biased region" description="Low complexity" evidence="1">
    <location>
        <begin position="322"/>
        <end position="362"/>
    </location>
</feature>
<feature type="compositionally biased region" description="Polar residues" evidence="1">
    <location>
        <begin position="241"/>
        <end position="275"/>
    </location>
</feature>
<feature type="region of interest" description="Disordered" evidence="1">
    <location>
        <begin position="531"/>
        <end position="561"/>
    </location>
</feature>
<feature type="region of interest" description="Disordered" evidence="1">
    <location>
        <begin position="79"/>
        <end position="105"/>
    </location>
</feature>
<feature type="compositionally biased region" description="Basic residues" evidence="1">
    <location>
        <begin position="88"/>
        <end position="97"/>
    </location>
</feature>
<comment type="caution">
    <text evidence="2">The sequence shown here is derived from an EMBL/GenBank/DDBJ whole genome shotgun (WGS) entry which is preliminary data.</text>
</comment>
<protein>
    <submittedName>
        <fullName evidence="2">Expressed protein</fullName>
    </submittedName>
</protein>
<feature type="compositionally biased region" description="Basic and acidic residues" evidence="1">
    <location>
        <begin position="207"/>
        <end position="216"/>
    </location>
</feature>
<keyword evidence="3" id="KW-1185">Reference proteome</keyword>
<accession>A0AAV0BU10</accession>
<dbReference type="Proteomes" id="UP001153365">
    <property type="component" value="Unassembled WGS sequence"/>
</dbReference>
<feature type="region of interest" description="Disordered" evidence="1">
    <location>
        <begin position="290"/>
        <end position="369"/>
    </location>
</feature>
<organism evidence="2 3">
    <name type="scientific">Phakopsora pachyrhizi</name>
    <name type="common">Asian soybean rust disease fungus</name>
    <dbReference type="NCBI Taxonomy" id="170000"/>
    <lineage>
        <taxon>Eukaryota</taxon>
        <taxon>Fungi</taxon>
        <taxon>Dikarya</taxon>
        <taxon>Basidiomycota</taxon>
        <taxon>Pucciniomycotina</taxon>
        <taxon>Pucciniomycetes</taxon>
        <taxon>Pucciniales</taxon>
        <taxon>Phakopsoraceae</taxon>
        <taxon>Phakopsora</taxon>
    </lineage>
</organism>
<evidence type="ECO:0000256" key="1">
    <source>
        <dbReference type="SAM" id="MobiDB-lite"/>
    </source>
</evidence>
<gene>
    <name evidence="2" type="ORF">PPACK8108_LOCUS25391</name>
</gene>
<feature type="compositionally biased region" description="Polar residues" evidence="1">
    <location>
        <begin position="536"/>
        <end position="545"/>
    </location>
</feature>
<feature type="compositionally biased region" description="Low complexity" evidence="1">
    <location>
        <begin position="290"/>
        <end position="306"/>
    </location>
</feature>
<reference evidence="2" key="1">
    <citation type="submission" date="2022-06" db="EMBL/GenBank/DDBJ databases">
        <authorList>
            <consortium name="SYNGENTA / RWTH Aachen University"/>
        </authorList>
    </citation>
    <scope>NUCLEOTIDE SEQUENCE</scope>
</reference>
<feature type="compositionally biased region" description="Polar residues" evidence="1">
    <location>
        <begin position="307"/>
        <end position="317"/>
    </location>
</feature>
<feature type="compositionally biased region" description="Acidic residues" evidence="1">
    <location>
        <begin position="552"/>
        <end position="561"/>
    </location>
</feature>
<evidence type="ECO:0000313" key="3">
    <source>
        <dbReference type="Proteomes" id="UP001153365"/>
    </source>
</evidence>
<feature type="region of interest" description="Disordered" evidence="1">
    <location>
        <begin position="202"/>
        <end position="275"/>
    </location>
</feature>
<dbReference type="AlphaFoldDB" id="A0AAV0BU10"/>
<evidence type="ECO:0000313" key="2">
    <source>
        <dbReference type="EMBL" id="CAH7690141.1"/>
    </source>
</evidence>
<name>A0AAV0BU10_PHAPC</name>
<proteinExistence type="predicted"/>